<evidence type="ECO:0000313" key="1">
    <source>
        <dbReference type="EMBL" id="MCE5973015.1"/>
    </source>
</evidence>
<dbReference type="EMBL" id="JAJUOS010000003">
    <property type="protein sequence ID" value="MCE5973015.1"/>
    <property type="molecule type" value="Genomic_DNA"/>
</dbReference>
<dbReference type="RefSeq" id="WP_233676010.1">
    <property type="nucleotide sequence ID" value="NZ_JAJUOS010000003.1"/>
</dbReference>
<organism evidence="1 2">
    <name type="scientific">Rhodobacter flavimaris</name>
    <dbReference type="NCBI Taxonomy" id="2907145"/>
    <lineage>
        <taxon>Bacteria</taxon>
        <taxon>Pseudomonadati</taxon>
        <taxon>Pseudomonadota</taxon>
        <taxon>Alphaproteobacteria</taxon>
        <taxon>Rhodobacterales</taxon>
        <taxon>Rhodobacter group</taxon>
        <taxon>Rhodobacter</taxon>
    </lineage>
</organism>
<sequence>MPVAQAPVAQLEVAAAAMAQVGHRYEALSLAEKILLRDPENALAHFIVAREMLAEGKTDIAREAAARSFAGAGTDRQRYEAAVLAAKVAVTDKRWISAQYWARHSIQYAPDAALKDVAVQDYYRLRGESPLNWSLRLGLRPSSNVNGGADSRLNVIDGYDAVGVLSDDALALSGLVGTLNFDASYRIAGSARAETRLGGSFYLRGVELSGSPTMTPSYLPGDPVPDPVEISNSDYSMAALGVSLKQRYMLDPLTQLSGTVEAGQLWDGGEPGYGYAGVHLRGDRRLGGAPDATRLSLGLGVERREWNDSVQSDTRRDLTFGLTRSVPGGDLSGSMRLLDVASNNGQARSWSVSGSLRYEPEARLGPLAYALSAGIGRTVYPDYSVLWMHPDGGRQDQTVFGEVGMWAPDYGYAGFTPELRVQALRVDSNVSRFTRSEMSLAVGLRSNF</sequence>
<reference evidence="1 2" key="1">
    <citation type="submission" date="2021-12" db="EMBL/GenBank/DDBJ databases">
        <title>Sinirhodobacter sp. WL0062 is a bacterium isolated from seawater.</title>
        <authorList>
            <person name="Wang L."/>
            <person name="He W."/>
            <person name="Zhang D.-F."/>
        </authorList>
    </citation>
    <scope>NUCLEOTIDE SEQUENCE [LARGE SCALE GENOMIC DNA]</scope>
    <source>
        <strain evidence="1 2">WL0062</strain>
    </source>
</reference>
<comment type="caution">
    <text evidence="1">The sequence shown here is derived from an EMBL/GenBank/DDBJ whole genome shotgun (WGS) entry which is preliminary data.</text>
</comment>
<gene>
    <name evidence="1" type="ORF">LZA78_05940</name>
</gene>
<keyword evidence="2" id="KW-1185">Reference proteome</keyword>
<protein>
    <recommendedName>
        <fullName evidence="3">DUF560 domain-containing protein</fullName>
    </recommendedName>
</protein>
<evidence type="ECO:0000313" key="2">
    <source>
        <dbReference type="Proteomes" id="UP001521181"/>
    </source>
</evidence>
<accession>A0ABS8YUU4</accession>
<proteinExistence type="predicted"/>
<evidence type="ECO:0008006" key="3">
    <source>
        <dbReference type="Google" id="ProtNLM"/>
    </source>
</evidence>
<dbReference type="Proteomes" id="UP001521181">
    <property type="component" value="Unassembled WGS sequence"/>
</dbReference>
<name>A0ABS8YUU4_9RHOB</name>